<dbReference type="AlphaFoldDB" id="F4QNS9"/>
<dbReference type="STRING" id="715226.ABI_24000"/>
<proteinExistence type="predicted"/>
<dbReference type="Gene3D" id="1.20.1260.10">
    <property type="match status" value="1"/>
</dbReference>
<gene>
    <name evidence="1" type="ORF">ABI_24000</name>
</gene>
<name>F4QNS9_9CAUL</name>
<evidence type="ECO:0000313" key="1">
    <source>
        <dbReference type="EMBL" id="EGF90987.1"/>
    </source>
</evidence>
<dbReference type="InterPro" id="IPR012347">
    <property type="entry name" value="Ferritin-like"/>
</dbReference>
<dbReference type="PANTHER" id="PTHR30458">
    <property type="entry name" value="PHENYLACETIC ACID DEGRADATION PROTEIN PAA"/>
    <property type="match status" value="1"/>
</dbReference>
<dbReference type="HOGENOM" id="CLU_070585_0_1_5"/>
<protein>
    <submittedName>
        <fullName evidence="1">Phenylacetic acid degradation protein paaC</fullName>
    </submittedName>
</protein>
<dbReference type="eggNOG" id="COG3396">
    <property type="taxonomic scope" value="Bacteria"/>
</dbReference>
<organism evidence="1 2">
    <name type="scientific">Asticcacaulis biprosthecium C19</name>
    <dbReference type="NCBI Taxonomy" id="715226"/>
    <lineage>
        <taxon>Bacteria</taxon>
        <taxon>Pseudomonadati</taxon>
        <taxon>Pseudomonadota</taxon>
        <taxon>Alphaproteobacteria</taxon>
        <taxon>Caulobacterales</taxon>
        <taxon>Caulobacteraceae</taxon>
        <taxon>Asticcacaulis</taxon>
    </lineage>
</organism>
<dbReference type="InterPro" id="IPR007814">
    <property type="entry name" value="PaaA_PaaC"/>
</dbReference>
<dbReference type="InterPro" id="IPR009078">
    <property type="entry name" value="Ferritin-like_SF"/>
</dbReference>
<dbReference type="OrthoDB" id="9789947at2"/>
<dbReference type="SUPFAM" id="SSF47240">
    <property type="entry name" value="Ferritin-like"/>
    <property type="match status" value="1"/>
</dbReference>
<dbReference type="RefSeq" id="WP_006273171.1">
    <property type="nucleotide sequence ID" value="NZ_GL883078.1"/>
</dbReference>
<dbReference type="PANTHER" id="PTHR30458:SF0">
    <property type="entry name" value="1,2-PHENYLACETYL-COA EPOXIDASE, SUBUNIT C"/>
    <property type="match status" value="1"/>
</dbReference>
<dbReference type="GO" id="GO:0005829">
    <property type="term" value="C:cytosol"/>
    <property type="evidence" value="ECO:0007669"/>
    <property type="project" value="TreeGrafter"/>
</dbReference>
<dbReference type="GO" id="GO:0010124">
    <property type="term" value="P:phenylacetate catabolic process"/>
    <property type="evidence" value="ECO:0007669"/>
    <property type="project" value="InterPro"/>
</dbReference>
<keyword evidence="2" id="KW-1185">Reference proteome</keyword>
<dbReference type="EMBL" id="GL883078">
    <property type="protein sequence ID" value="EGF90987.1"/>
    <property type="molecule type" value="Genomic_DNA"/>
</dbReference>
<reference evidence="2" key="1">
    <citation type="submission" date="2011-03" db="EMBL/GenBank/DDBJ databases">
        <title>Draft genome sequence of Brevundimonas diminuta.</title>
        <authorList>
            <person name="Brown P.J.B."/>
            <person name="Buechlein A."/>
            <person name="Hemmerich C."/>
            <person name="Brun Y.V."/>
        </authorList>
    </citation>
    <scope>NUCLEOTIDE SEQUENCE [LARGE SCALE GENOMIC DNA]</scope>
    <source>
        <strain evidence="2">C19</strain>
    </source>
</reference>
<dbReference type="InterPro" id="IPR052703">
    <property type="entry name" value="Aromatic_CoA_ox/epox"/>
</dbReference>
<dbReference type="Proteomes" id="UP000006512">
    <property type="component" value="Unassembled WGS sequence"/>
</dbReference>
<dbReference type="NCBIfam" id="TIGR02158">
    <property type="entry name" value="PA_CoA_Oxy3"/>
    <property type="match status" value="1"/>
</dbReference>
<dbReference type="InterPro" id="IPR011882">
    <property type="entry name" value="PaaC"/>
</dbReference>
<dbReference type="Pfam" id="PF05138">
    <property type="entry name" value="PaaA_PaaC"/>
    <property type="match status" value="1"/>
</dbReference>
<sequence>MRDHLFDYTLRLGDDAFILGQKLSTWCGHAPCLEVDLGLSSLALDLVGQGTDWLELAARIEGAGRDADALAFKRSSDQLQNCLLVEQANGDFAQTLARQFLFSNWQYLMLEALSGSSDTSVAAIAERSVRDVAYHVDFSRDWMIRLGDGACLSHHRLVKSLEMMSRYVDELFVMDDCDEILLDRGVAVDKALLRPEFDARIEAVLQDAGLVAPRPLAPVIGGRKVHGDDVRQLEEMQFNLRNNDVRWGF</sequence>
<evidence type="ECO:0000313" key="2">
    <source>
        <dbReference type="Proteomes" id="UP000006512"/>
    </source>
</evidence>
<accession>F4QNS9</accession>